<gene>
    <name evidence="2" type="ORF">N1851_028959</name>
</gene>
<evidence type="ECO:0000256" key="1">
    <source>
        <dbReference type="SAM" id="MobiDB-lite"/>
    </source>
</evidence>
<sequence length="332" mass="37057">MNNRVQQIRQSTSPDQWRHVPSNHNPADHGSRSIPAALLSSTTWLSGPAFLRNPSPHPLKPQETFNLVNPASDIDLRPEIAVNLTVVSPHLTDPTRFEHFSKWTSLTTTVARLIHIACSFALPAQKGNCRGWHICPRGPSEEEMDRARMKSVQPELYAEELKSIASEQSLPPPRSSLSKLHPFIDSNGLLRVGGRIAQSKLATEETNPRIIPGRHHLANLLVRHQHEAVKHQGRHFTEGAVRAAGLWVVGAKRCISSILFKCVTCKKLRGKTEHQQMADLPAERLQVAPPFTYVGVDVFGPWEVTSRRTRGGHANSKRWAVMFSCKEPCTPK</sequence>
<feature type="region of interest" description="Disordered" evidence="1">
    <location>
        <begin position="1"/>
        <end position="33"/>
    </location>
</feature>
<evidence type="ECO:0000313" key="2">
    <source>
        <dbReference type="EMBL" id="KAK0135217.1"/>
    </source>
</evidence>
<accession>A0AA47NT21</accession>
<dbReference type="PANTHER" id="PTHR47331">
    <property type="entry name" value="PHD-TYPE DOMAIN-CONTAINING PROTEIN"/>
    <property type="match status" value="1"/>
</dbReference>
<dbReference type="EMBL" id="JAOPHQ010005452">
    <property type="protein sequence ID" value="KAK0135217.1"/>
    <property type="molecule type" value="Genomic_DNA"/>
</dbReference>
<dbReference type="PANTHER" id="PTHR47331:SF6">
    <property type="entry name" value="DOUBLECORTIN DOMAIN-CONTAINING PROTEIN"/>
    <property type="match status" value="1"/>
</dbReference>
<dbReference type="AlphaFoldDB" id="A0AA47NT21"/>
<name>A0AA47NT21_MERPO</name>
<evidence type="ECO:0008006" key="4">
    <source>
        <dbReference type="Google" id="ProtNLM"/>
    </source>
</evidence>
<feature type="compositionally biased region" description="Polar residues" evidence="1">
    <location>
        <begin position="1"/>
        <end position="15"/>
    </location>
</feature>
<proteinExistence type="predicted"/>
<comment type="caution">
    <text evidence="2">The sequence shown here is derived from an EMBL/GenBank/DDBJ whole genome shotgun (WGS) entry which is preliminary data.</text>
</comment>
<reference evidence="2" key="1">
    <citation type="journal article" date="2023" name="Front. Mar. Sci.">
        <title>A new Merluccius polli reference genome to investigate the effects of global change in West African waters.</title>
        <authorList>
            <person name="Mateo J.L."/>
            <person name="Blanco-Fernandez C."/>
            <person name="Garcia-Vazquez E."/>
            <person name="Machado-Schiaffino G."/>
        </authorList>
    </citation>
    <scope>NUCLEOTIDE SEQUENCE</scope>
    <source>
        <strain evidence="2">C29</strain>
        <tissue evidence="2">Fin</tissue>
    </source>
</reference>
<keyword evidence="3" id="KW-1185">Reference proteome</keyword>
<organism evidence="2 3">
    <name type="scientific">Merluccius polli</name>
    <name type="common">Benguela hake</name>
    <name type="synonym">Merluccius cadenati</name>
    <dbReference type="NCBI Taxonomy" id="89951"/>
    <lineage>
        <taxon>Eukaryota</taxon>
        <taxon>Metazoa</taxon>
        <taxon>Chordata</taxon>
        <taxon>Craniata</taxon>
        <taxon>Vertebrata</taxon>
        <taxon>Euteleostomi</taxon>
        <taxon>Actinopterygii</taxon>
        <taxon>Neopterygii</taxon>
        <taxon>Teleostei</taxon>
        <taxon>Neoteleostei</taxon>
        <taxon>Acanthomorphata</taxon>
        <taxon>Zeiogadaria</taxon>
        <taxon>Gadariae</taxon>
        <taxon>Gadiformes</taxon>
        <taxon>Gadoidei</taxon>
        <taxon>Merlucciidae</taxon>
        <taxon>Merluccius</taxon>
    </lineage>
</organism>
<dbReference type="Proteomes" id="UP001174136">
    <property type="component" value="Unassembled WGS sequence"/>
</dbReference>
<evidence type="ECO:0000313" key="3">
    <source>
        <dbReference type="Proteomes" id="UP001174136"/>
    </source>
</evidence>
<protein>
    <recommendedName>
        <fullName evidence="4">Integrase zinc-binding domain-containing protein</fullName>
    </recommendedName>
</protein>